<dbReference type="RefSeq" id="WP_060384993.1">
    <property type="nucleotide sequence ID" value="NZ_BAABYC010000001.1"/>
</dbReference>
<dbReference type="EMBL" id="QSAF01000023">
    <property type="protein sequence ID" value="RGW32122.1"/>
    <property type="molecule type" value="Genomic_DNA"/>
</dbReference>
<evidence type="ECO:0000259" key="1">
    <source>
        <dbReference type="Pfam" id="PF13274"/>
    </source>
</evidence>
<dbReference type="EMBL" id="QSHQ01000027">
    <property type="protein sequence ID" value="RHC28022.1"/>
    <property type="molecule type" value="Genomic_DNA"/>
</dbReference>
<comment type="caution">
    <text evidence="3">The sequence shown here is derived from an EMBL/GenBank/DDBJ whole genome shotgun (WGS) entry which is preliminary data.</text>
</comment>
<dbReference type="Pfam" id="PF13274">
    <property type="entry name" value="SocA_Panacea"/>
    <property type="match status" value="1"/>
</dbReference>
<dbReference type="Proteomes" id="UP000285305">
    <property type="component" value="Unassembled WGS sequence"/>
</dbReference>
<proteinExistence type="predicted"/>
<dbReference type="AlphaFoldDB" id="A0A413ZPB8"/>
<feature type="domain" description="Antitoxin SocA-like Panacea" evidence="1">
    <location>
        <begin position="30"/>
        <end position="141"/>
    </location>
</feature>
<evidence type="ECO:0000313" key="2">
    <source>
        <dbReference type="EMBL" id="RGW32122.1"/>
    </source>
</evidence>
<gene>
    <name evidence="3" type="ORF">DW853_12670</name>
    <name evidence="2" type="ORF">DWV77_14755</name>
</gene>
<evidence type="ECO:0000313" key="3">
    <source>
        <dbReference type="EMBL" id="RHC28022.1"/>
    </source>
</evidence>
<accession>A0A413ZPB8</accession>
<evidence type="ECO:0000313" key="4">
    <source>
        <dbReference type="Proteomes" id="UP000285150"/>
    </source>
</evidence>
<protein>
    <submittedName>
        <fullName evidence="3">DUF4065 domain-containing protein</fullName>
    </submittedName>
</protein>
<reference evidence="4 5" key="1">
    <citation type="submission" date="2018-08" db="EMBL/GenBank/DDBJ databases">
        <title>A genome reference for cultivated species of the human gut microbiota.</title>
        <authorList>
            <person name="Zou Y."/>
            <person name="Xue W."/>
            <person name="Luo G."/>
        </authorList>
    </citation>
    <scope>NUCLEOTIDE SEQUENCE [LARGE SCALE GENOMIC DNA]</scope>
    <source>
        <strain evidence="2 4">AF12-7</strain>
        <strain evidence="3 5">AM36-9BH</strain>
    </source>
</reference>
<dbReference type="Proteomes" id="UP000285150">
    <property type="component" value="Unassembled WGS sequence"/>
</dbReference>
<evidence type="ECO:0000313" key="5">
    <source>
        <dbReference type="Proteomes" id="UP000285305"/>
    </source>
</evidence>
<sequence length="181" mass="20554">MKQMFQYEAALNALLFALSKLGGKSDMHKLCKILYFADQRHLSLYGRSITGDTYIAMQYGPVPSNVDDILKAVRGDSFFSGYVDELKDKLAFENRYIVKELAEPDMDELSESDVECLTYAIDLCHDKSFGQLTDLSHGMAWTNTARDRAISVKDILREAGDEEEYVEYIADQLRLQSALLQ</sequence>
<dbReference type="InterPro" id="IPR025272">
    <property type="entry name" value="SocA_Panacea"/>
</dbReference>
<name>A0A413ZPB8_BACSE</name>
<organism evidence="3 5">
    <name type="scientific">Bacteroides stercoris</name>
    <dbReference type="NCBI Taxonomy" id="46506"/>
    <lineage>
        <taxon>Bacteria</taxon>
        <taxon>Pseudomonadati</taxon>
        <taxon>Bacteroidota</taxon>
        <taxon>Bacteroidia</taxon>
        <taxon>Bacteroidales</taxon>
        <taxon>Bacteroidaceae</taxon>
        <taxon>Bacteroides</taxon>
    </lineage>
</organism>